<reference evidence="2 3" key="1">
    <citation type="submission" date="2023-10" db="EMBL/GenBank/DDBJ databases">
        <title>Comparative genomics analysis reveals potential genetic determinants of host preference in Cryptosporidium xiaoi.</title>
        <authorList>
            <person name="Xiao L."/>
            <person name="Li J."/>
        </authorList>
    </citation>
    <scope>NUCLEOTIDE SEQUENCE [LARGE SCALE GENOMIC DNA]</scope>
    <source>
        <strain evidence="2 3">52996</strain>
    </source>
</reference>
<dbReference type="SUPFAM" id="SSF52087">
    <property type="entry name" value="CRAL/TRIO domain"/>
    <property type="match status" value="1"/>
</dbReference>
<dbReference type="EMBL" id="JAWDEY010000010">
    <property type="protein sequence ID" value="KAK6589883.1"/>
    <property type="molecule type" value="Genomic_DNA"/>
</dbReference>
<gene>
    <name evidence="2" type="ORF">RS030_192828</name>
</gene>
<feature type="domain" description="CRAL-TRIO" evidence="1">
    <location>
        <begin position="158"/>
        <end position="331"/>
    </location>
</feature>
<dbReference type="GO" id="GO:0016020">
    <property type="term" value="C:membrane"/>
    <property type="evidence" value="ECO:0007669"/>
    <property type="project" value="TreeGrafter"/>
</dbReference>
<dbReference type="Pfam" id="PF00650">
    <property type="entry name" value="CRAL_TRIO"/>
    <property type="match status" value="1"/>
</dbReference>
<sequence length="421" mass="49463">MSWKIDNDVMSNSELLRNKYSDQISTYGYEYSMEGVIDDYYPNISLGKYETNTNAVNETRGILDGQNSNTKRKKTAFEVKQLAKMSEMLCRSSFRFSPINGKVDKELSRSGWSREDIALFCLRSMNHNIKRAIKSYKSFTMMMYKYNTRNGNEIDIRNPTILSQLRTGKVVILDKLDLYGRLLIIINLHHHNPKLQTVDDLILLFIFVIELIMRENPYNGAAEKNGISILINASKVRVVDFRIEFCLRIAQLLTHNFPIKLGQILIFKPRRLIKCSIKLVLLSHKSLKKRFQIINKVFEPLNSITDFDALSHFIDRECIPIEFGGKHDFVSDRFWEIKYQGHILAELLQKNEDNNNNNNNVEKPRNNSRYRRYVRRIKKNKKENNDNYCLDDERSAFNNFYLDEELNDKRSDVPEIKITLN</sequence>
<comment type="caution">
    <text evidence="2">The sequence shown here is derived from an EMBL/GenBank/DDBJ whole genome shotgun (WGS) entry which is preliminary data.</text>
</comment>
<dbReference type="PANTHER" id="PTHR10174">
    <property type="entry name" value="ALPHA-TOCOPHEROL TRANSFER PROTEIN-RELATED"/>
    <property type="match status" value="1"/>
</dbReference>
<dbReference type="Proteomes" id="UP001311799">
    <property type="component" value="Unassembled WGS sequence"/>
</dbReference>
<dbReference type="InterPro" id="IPR001251">
    <property type="entry name" value="CRAL-TRIO_dom"/>
</dbReference>
<dbReference type="PANTHER" id="PTHR10174:SF208">
    <property type="entry name" value="CRAL-TRIO DOMAIN-CONTAINING PROTEIN DDB_G0278031"/>
    <property type="match status" value="1"/>
</dbReference>
<evidence type="ECO:0000313" key="3">
    <source>
        <dbReference type="Proteomes" id="UP001311799"/>
    </source>
</evidence>
<dbReference type="AlphaFoldDB" id="A0AAV9XYS7"/>
<dbReference type="Gene3D" id="3.40.525.10">
    <property type="entry name" value="CRAL-TRIO lipid binding domain"/>
    <property type="match status" value="1"/>
</dbReference>
<accession>A0AAV9XYS7</accession>
<protein>
    <submittedName>
        <fullName evidence="2">Sec14d domain containing</fullName>
    </submittedName>
</protein>
<evidence type="ECO:0000313" key="2">
    <source>
        <dbReference type="EMBL" id="KAK6589883.1"/>
    </source>
</evidence>
<dbReference type="GO" id="GO:1902936">
    <property type="term" value="F:phosphatidylinositol bisphosphate binding"/>
    <property type="evidence" value="ECO:0007669"/>
    <property type="project" value="TreeGrafter"/>
</dbReference>
<name>A0AAV9XYS7_9CRYT</name>
<dbReference type="PROSITE" id="PS50191">
    <property type="entry name" value="CRAL_TRIO"/>
    <property type="match status" value="1"/>
</dbReference>
<dbReference type="InterPro" id="IPR036865">
    <property type="entry name" value="CRAL-TRIO_dom_sf"/>
</dbReference>
<evidence type="ECO:0000259" key="1">
    <source>
        <dbReference type="PROSITE" id="PS50191"/>
    </source>
</evidence>
<dbReference type="CDD" id="cd00170">
    <property type="entry name" value="SEC14"/>
    <property type="match status" value="1"/>
</dbReference>
<organism evidence="2 3">
    <name type="scientific">Cryptosporidium xiaoi</name>
    <dbReference type="NCBI Taxonomy" id="659607"/>
    <lineage>
        <taxon>Eukaryota</taxon>
        <taxon>Sar</taxon>
        <taxon>Alveolata</taxon>
        <taxon>Apicomplexa</taxon>
        <taxon>Conoidasida</taxon>
        <taxon>Coccidia</taxon>
        <taxon>Eucoccidiorida</taxon>
        <taxon>Eimeriorina</taxon>
        <taxon>Cryptosporidiidae</taxon>
        <taxon>Cryptosporidium</taxon>
    </lineage>
</organism>
<keyword evidence="3" id="KW-1185">Reference proteome</keyword>
<proteinExistence type="predicted"/>